<organism evidence="8">
    <name type="scientific">freshwater metagenome</name>
    <dbReference type="NCBI Taxonomy" id="449393"/>
    <lineage>
        <taxon>unclassified sequences</taxon>
        <taxon>metagenomes</taxon>
        <taxon>ecological metagenomes</taxon>
    </lineage>
</organism>
<evidence type="ECO:0000256" key="4">
    <source>
        <dbReference type="ARBA" id="ARBA00022777"/>
    </source>
</evidence>
<keyword evidence="7" id="KW-0520">NAD</keyword>
<proteinExistence type="inferred from homology"/>
<keyword evidence="6" id="KW-0521">NADP</keyword>
<evidence type="ECO:0000256" key="7">
    <source>
        <dbReference type="ARBA" id="ARBA00023027"/>
    </source>
</evidence>
<keyword evidence="1" id="KW-0963">Cytoplasm</keyword>
<dbReference type="FunFam" id="2.60.200.30:FF:000007">
    <property type="entry name" value="NAD kinase"/>
    <property type="match status" value="1"/>
</dbReference>
<dbReference type="PANTHER" id="PTHR20275">
    <property type="entry name" value="NAD KINASE"/>
    <property type="match status" value="1"/>
</dbReference>
<dbReference type="Gene3D" id="2.60.200.30">
    <property type="entry name" value="Probable inorganic polyphosphate/atp-NAD kinase, domain 2"/>
    <property type="match status" value="1"/>
</dbReference>
<dbReference type="GO" id="GO:0006741">
    <property type="term" value="P:NADP+ biosynthetic process"/>
    <property type="evidence" value="ECO:0007669"/>
    <property type="project" value="InterPro"/>
</dbReference>
<sequence>MSAARKVLLVTHTRRPEALAAALETCQKLVGAGIVPVMLAADHSELLSYSLEQAGAGSTLPAQIELLERDCALTELEVAMVLGGDGTILKAAEIVREAEVPLVGINLGHVGFLAESERDGLAEAVERVVAKDYVVKERMTLDVRVFVEGKEVFQTWALNEATVEKSERERMLEVVVEVEEHPLSSFGCDGIVIATPTGSTAYAFSAGGPVVWPSVEALLMVPLSAHALFARPLVIKPDALVAVEVLQRSAGHGVLWCDGRRTWELPPGARVEVIKSEKPVLLARLRNSTFTDRLVKKFALPVAGWRGSDETHKAE</sequence>
<dbReference type="SUPFAM" id="SSF111331">
    <property type="entry name" value="NAD kinase/diacylglycerol kinase-like"/>
    <property type="match status" value="1"/>
</dbReference>
<gene>
    <name evidence="8" type="ORF">UFOPK2001_00880</name>
</gene>
<evidence type="ECO:0000256" key="1">
    <source>
        <dbReference type="ARBA" id="ARBA00022490"/>
    </source>
</evidence>
<accession>A0A6J6JJA0</accession>
<dbReference type="InterPro" id="IPR002504">
    <property type="entry name" value="NADK"/>
</dbReference>
<dbReference type="GO" id="GO:0003951">
    <property type="term" value="F:NAD+ kinase activity"/>
    <property type="evidence" value="ECO:0007669"/>
    <property type="project" value="InterPro"/>
</dbReference>
<evidence type="ECO:0000256" key="2">
    <source>
        <dbReference type="ARBA" id="ARBA00022679"/>
    </source>
</evidence>
<name>A0A6J6JJA0_9ZZZZ</name>
<dbReference type="EMBL" id="CAEZVN010000091">
    <property type="protein sequence ID" value="CAB4636615.1"/>
    <property type="molecule type" value="Genomic_DNA"/>
</dbReference>
<keyword evidence="4" id="KW-0418">Kinase</keyword>
<dbReference type="AlphaFoldDB" id="A0A6J6JJA0"/>
<evidence type="ECO:0000313" key="8">
    <source>
        <dbReference type="EMBL" id="CAB4636615.1"/>
    </source>
</evidence>
<dbReference type="GO" id="GO:0019674">
    <property type="term" value="P:NAD+ metabolic process"/>
    <property type="evidence" value="ECO:0007669"/>
    <property type="project" value="InterPro"/>
</dbReference>
<protein>
    <submittedName>
        <fullName evidence="8">Unannotated protein</fullName>
    </submittedName>
</protein>
<evidence type="ECO:0000256" key="5">
    <source>
        <dbReference type="ARBA" id="ARBA00022840"/>
    </source>
</evidence>
<keyword evidence="2" id="KW-0808">Transferase</keyword>
<dbReference type="InterPro" id="IPR017438">
    <property type="entry name" value="ATP-NAD_kinase_N"/>
</dbReference>
<dbReference type="InterPro" id="IPR016064">
    <property type="entry name" value="NAD/diacylglycerol_kinase_sf"/>
</dbReference>
<dbReference type="GO" id="GO:0005524">
    <property type="term" value="F:ATP binding"/>
    <property type="evidence" value="ECO:0007669"/>
    <property type="project" value="UniProtKB-KW"/>
</dbReference>
<dbReference type="NCBIfam" id="NF002892">
    <property type="entry name" value="PRK03372.1"/>
    <property type="match status" value="1"/>
</dbReference>
<dbReference type="PANTHER" id="PTHR20275:SF0">
    <property type="entry name" value="NAD KINASE"/>
    <property type="match status" value="1"/>
</dbReference>
<dbReference type="HAMAP" id="MF_00361">
    <property type="entry name" value="NAD_kinase"/>
    <property type="match status" value="1"/>
</dbReference>
<dbReference type="Gene3D" id="3.40.50.10330">
    <property type="entry name" value="Probable inorganic polyphosphate/atp-NAD kinase, domain 1"/>
    <property type="match status" value="1"/>
</dbReference>
<keyword evidence="3" id="KW-0547">Nucleotide-binding</keyword>
<dbReference type="Pfam" id="PF01513">
    <property type="entry name" value="NAD_kinase"/>
    <property type="match status" value="1"/>
</dbReference>
<dbReference type="Pfam" id="PF20143">
    <property type="entry name" value="NAD_kinase_C"/>
    <property type="match status" value="1"/>
</dbReference>
<dbReference type="InterPro" id="IPR017437">
    <property type="entry name" value="ATP-NAD_kinase_PpnK-typ_C"/>
</dbReference>
<keyword evidence="5" id="KW-0067">ATP-binding</keyword>
<evidence type="ECO:0000256" key="6">
    <source>
        <dbReference type="ARBA" id="ARBA00022857"/>
    </source>
</evidence>
<reference evidence="8" key="1">
    <citation type="submission" date="2020-05" db="EMBL/GenBank/DDBJ databases">
        <authorList>
            <person name="Chiriac C."/>
            <person name="Salcher M."/>
            <person name="Ghai R."/>
            <person name="Kavagutti S V."/>
        </authorList>
    </citation>
    <scope>NUCLEOTIDE SEQUENCE</scope>
</reference>
<evidence type="ECO:0000256" key="3">
    <source>
        <dbReference type="ARBA" id="ARBA00022741"/>
    </source>
</evidence>